<dbReference type="VEuPathDB" id="TriTrypDB:C3747_12g399"/>
<dbReference type="VEuPathDB" id="TriTrypDB:TCSYLVIO_004115"/>
<dbReference type="VEuPathDB" id="TriTrypDB:TCDM_05103"/>
<dbReference type="VEuPathDB" id="TriTrypDB:TcCL_NonESM08418"/>
<dbReference type="VEuPathDB" id="TriTrypDB:TcCLB.510725.30"/>
<dbReference type="VEuPathDB" id="TriTrypDB:TcCLB.509157.210"/>
<dbReference type="VEuPathDB" id="TriTrypDB:TcYC6_0052280"/>
<organism evidence="2 3">
    <name type="scientific">Trypanosoma cruzi</name>
    <dbReference type="NCBI Taxonomy" id="5693"/>
    <lineage>
        <taxon>Eukaryota</taxon>
        <taxon>Discoba</taxon>
        <taxon>Euglenozoa</taxon>
        <taxon>Kinetoplastea</taxon>
        <taxon>Metakinetoplastina</taxon>
        <taxon>Trypanosomatida</taxon>
        <taxon>Trypanosomatidae</taxon>
        <taxon>Trypanosoma</taxon>
        <taxon>Schizotrypanum</taxon>
    </lineage>
</organism>
<dbReference type="EMBL" id="PRFA01000148">
    <property type="protein sequence ID" value="PWU85681.1"/>
    <property type="molecule type" value="Genomic_DNA"/>
</dbReference>
<reference evidence="2 3" key="1">
    <citation type="journal article" date="2018" name="Microb. Genom.">
        <title>Expanding an expanded genome: long-read sequencing of Trypanosoma cruzi.</title>
        <authorList>
            <person name="Berna L."/>
            <person name="Rodriguez M."/>
            <person name="Chiribao M.L."/>
            <person name="Parodi-Talice A."/>
            <person name="Pita S."/>
            <person name="Rijo G."/>
            <person name="Alvarez-Valin F."/>
            <person name="Robello C."/>
        </authorList>
    </citation>
    <scope>NUCLEOTIDE SEQUENCE [LARGE SCALE GENOMIC DNA]</scope>
    <source>
        <strain evidence="2 3">Dm28c</strain>
    </source>
</reference>
<dbReference type="VEuPathDB" id="TriTrypDB:TcG_00160"/>
<comment type="caution">
    <text evidence="2">The sequence shown here is derived from an EMBL/GenBank/DDBJ whole genome shotgun (WGS) entry which is preliminary data.</text>
</comment>
<dbReference type="VEuPathDB" id="TriTrypDB:C4B63_17g225"/>
<proteinExistence type="predicted"/>
<sequence>MFCYHLELLGCEWSSGQPLELISAACFEVHCRRRGARCRVAHFPAEFTVRSAPEADNLSLSVLCGETVVASSNVIDIGGVSRRVGVRTVALKAGEEVICKVRIMWCVEAEDGTVFSRCVEDYEEGERSAAVAVEKHVFSTSPEGPPVVERTPSTEKTSVVSGATPICCEVWVPTAKPHQTAQGVVTVQRNFRPPGPQEKGAEWSVGSPQYAPKGILDYYVTSTQVIDRPRAWRNLYTSSAPLLATNGLIRDETESTATRPCEKHCGNSSFFSIQRGLSLEDIRLHPTKAPETTDADFRRALYRKKMNLKWRGFISPSHASLRATTHEGS</sequence>
<dbReference type="VEuPathDB" id="TriTrypDB:ECC02_003658"/>
<accession>A0A2V2VMW5</accession>
<dbReference type="Proteomes" id="UP000246121">
    <property type="component" value="Unassembled WGS sequence"/>
</dbReference>
<dbReference type="VEuPathDB" id="TriTrypDB:Tc_MARK_2860"/>
<protein>
    <submittedName>
        <fullName evidence="2">Uncharacterized protein</fullName>
    </submittedName>
</protein>
<name>A0A2V2VMW5_TRYCR</name>
<dbReference type="VEuPathDB" id="TriTrypDB:C4B63_148g19"/>
<dbReference type="VEuPathDB" id="TriTrypDB:BCY84_01722"/>
<gene>
    <name evidence="1" type="ORF">C4B63_148g19</name>
    <name evidence="2" type="ORF">C4B63_17g225</name>
</gene>
<dbReference type="AlphaFoldDB" id="A0A2V2VMW5"/>
<evidence type="ECO:0000313" key="1">
    <source>
        <dbReference type="EMBL" id="PWU85681.1"/>
    </source>
</evidence>
<evidence type="ECO:0000313" key="2">
    <source>
        <dbReference type="EMBL" id="PWU97066.1"/>
    </source>
</evidence>
<evidence type="ECO:0000313" key="3">
    <source>
        <dbReference type="Proteomes" id="UP000246121"/>
    </source>
</evidence>
<dbReference type="EMBL" id="PRFA01000017">
    <property type="protein sequence ID" value="PWU97066.1"/>
    <property type="molecule type" value="Genomic_DNA"/>
</dbReference>
<dbReference type="VEuPathDB" id="TriTrypDB:TcBrA4_0103350"/>